<feature type="non-terminal residue" evidence="2">
    <location>
        <position position="1"/>
    </location>
</feature>
<dbReference type="Pfam" id="PF07715">
    <property type="entry name" value="Plug"/>
    <property type="match status" value="1"/>
</dbReference>
<protein>
    <recommendedName>
        <fullName evidence="1">TonB-dependent receptor plug domain-containing protein</fullName>
    </recommendedName>
</protein>
<organism evidence="2">
    <name type="scientific">marine sediment metagenome</name>
    <dbReference type="NCBI Taxonomy" id="412755"/>
    <lineage>
        <taxon>unclassified sequences</taxon>
        <taxon>metagenomes</taxon>
        <taxon>ecological metagenomes</taxon>
    </lineage>
</organism>
<dbReference type="InterPro" id="IPR039426">
    <property type="entry name" value="TonB-dep_rcpt-like"/>
</dbReference>
<accession>X1SA57</accession>
<evidence type="ECO:0000259" key="1">
    <source>
        <dbReference type="Pfam" id="PF07715"/>
    </source>
</evidence>
<dbReference type="SUPFAM" id="SSF56935">
    <property type="entry name" value="Porins"/>
    <property type="match status" value="1"/>
</dbReference>
<dbReference type="AlphaFoldDB" id="X1SA57"/>
<dbReference type="InterPro" id="IPR012910">
    <property type="entry name" value="Plug_dom"/>
</dbReference>
<sequence>TLDEESTKTSVNIDRDLLNNIPFARNFHEIINSAAGVTQYSVPNQKASSVHGSTVRANIYTLDGIIMNDPSGMHLLTNINFDIIEEVELETAAHPAQVRFTEGGYINVVAKSGGNRFRGDINFYGADEQLVSTLRSEEEINETGASPPPLDRYLGDISFSLGGALLEDKIWFFTNARFIFLSQTTDFISWTDPQGNSHKKFSWRGNEKMGFLKLTSQFIPQLKVTGMFYYFNRYQSASESPLSWNLPKEATQILDHEKNLTTSGTLSYIFDQ</sequence>
<feature type="non-terminal residue" evidence="2">
    <location>
        <position position="272"/>
    </location>
</feature>
<reference evidence="2" key="1">
    <citation type="journal article" date="2014" name="Front. Microbiol.">
        <title>High frequency of phylogenetically diverse reductive dehalogenase-homologous genes in deep subseafloor sedimentary metagenomes.</title>
        <authorList>
            <person name="Kawai M."/>
            <person name="Futagami T."/>
            <person name="Toyoda A."/>
            <person name="Takaki Y."/>
            <person name="Nishi S."/>
            <person name="Hori S."/>
            <person name="Arai W."/>
            <person name="Tsubouchi T."/>
            <person name="Morono Y."/>
            <person name="Uchiyama I."/>
            <person name="Ito T."/>
            <person name="Fujiyama A."/>
            <person name="Inagaki F."/>
            <person name="Takami H."/>
        </authorList>
    </citation>
    <scope>NUCLEOTIDE SEQUENCE</scope>
    <source>
        <strain evidence="2">Expedition CK06-06</strain>
    </source>
</reference>
<gene>
    <name evidence="2" type="ORF">S12H4_34287</name>
</gene>
<comment type="caution">
    <text evidence="2">The sequence shown here is derived from an EMBL/GenBank/DDBJ whole genome shotgun (WGS) entry which is preliminary data.</text>
</comment>
<name>X1SA57_9ZZZZ</name>
<dbReference type="PROSITE" id="PS52016">
    <property type="entry name" value="TONB_DEPENDENT_REC_3"/>
    <property type="match status" value="1"/>
</dbReference>
<feature type="domain" description="TonB-dependent receptor plug" evidence="1">
    <location>
        <begin position="6"/>
        <end position="96"/>
    </location>
</feature>
<proteinExistence type="predicted"/>
<dbReference type="EMBL" id="BARW01020276">
    <property type="protein sequence ID" value="GAI89863.1"/>
    <property type="molecule type" value="Genomic_DNA"/>
</dbReference>
<evidence type="ECO:0000313" key="2">
    <source>
        <dbReference type="EMBL" id="GAI89863.1"/>
    </source>
</evidence>